<sequence>MNRFCLLAMSLAPLLGATRTLGEGAAIGLCAVVMGCLHQLLLAPLRKRVASWAYVLASLLLLAALASCLQLAMRAWLLPLAIALGHYPALLCLQCLASDHLLPDQRRWHVLAKHLGAVFASCLLLGASRQWLADHTELHLASLAPGALLLLGLLLALYNRLRPGSAHPHRQGKP</sequence>
<dbReference type="GO" id="GO:0016020">
    <property type="term" value="C:membrane"/>
    <property type="evidence" value="ECO:0007669"/>
    <property type="project" value="InterPro"/>
</dbReference>
<keyword evidence="7" id="KW-0472">Membrane</keyword>
<keyword evidence="5" id="KW-1278">Translocase</keyword>
<accession>A0A1X1AHK9</accession>
<dbReference type="PIRSF" id="PIRSF006102">
    <property type="entry name" value="NQR_DE"/>
    <property type="match status" value="1"/>
</dbReference>
<dbReference type="InterPro" id="IPR003667">
    <property type="entry name" value="NqrDE/RnfAE"/>
</dbReference>
<keyword evidence="6" id="KW-1133">Transmembrane helix</keyword>
<protein>
    <submittedName>
        <fullName evidence="8">NADH:quinone oxidoreductase</fullName>
    </submittedName>
</protein>
<organism evidence="8 9">
    <name type="scientific">Pseudomonas putida</name>
    <name type="common">Arthrobacter siderocapsulatus</name>
    <dbReference type="NCBI Taxonomy" id="303"/>
    <lineage>
        <taxon>Bacteria</taxon>
        <taxon>Pseudomonadati</taxon>
        <taxon>Pseudomonadota</taxon>
        <taxon>Gammaproteobacteria</taxon>
        <taxon>Pseudomonadales</taxon>
        <taxon>Pseudomonadaceae</taxon>
        <taxon>Pseudomonas</taxon>
    </lineage>
</organism>
<evidence type="ECO:0000256" key="6">
    <source>
        <dbReference type="ARBA" id="ARBA00022989"/>
    </source>
</evidence>
<dbReference type="Proteomes" id="UP000237378">
    <property type="component" value="Unassembled WGS sequence"/>
</dbReference>
<evidence type="ECO:0000313" key="9">
    <source>
        <dbReference type="Proteomes" id="UP000237378"/>
    </source>
</evidence>
<evidence type="ECO:0000256" key="3">
    <source>
        <dbReference type="ARBA" id="ARBA00022519"/>
    </source>
</evidence>
<keyword evidence="4" id="KW-0812">Transmembrane</keyword>
<gene>
    <name evidence="8" type="ORF">BGP82_20985</name>
</gene>
<evidence type="ECO:0000256" key="1">
    <source>
        <dbReference type="ARBA" id="ARBA00004127"/>
    </source>
</evidence>
<evidence type="ECO:0000313" key="8">
    <source>
        <dbReference type="EMBL" id="POG03738.1"/>
    </source>
</evidence>
<reference evidence="8 9" key="1">
    <citation type="submission" date="2016-08" db="EMBL/GenBank/DDBJ databases">
        <authorList>
            <person name="Seilhamer J.J."/>
        </authorList>
    </citation>
    <scope>NUCLEOTIDE SEQUENCE [LARGE SCALE GENOMIC DNA]</scope>
    <source>
        <strain evidence="8 9">KH-18-2</strain>
    </source>
</reference>
<reference evidence="8 9" key="2">
    <citation type="submission" date="2018-03" db="EMBL/GenBank/DDBJ databases">
        <title>Draft genome of Pseudomonas putida strain KH-18-2.</title>
        <authorList>
            <person name="Yoshizawa S."/>
            <person name="Khan N.H."/>
            <person name="Nishimura M."/>
            <person name="Chiura H.X."/>
            <person name="Ogura Y."/>
            <person name="Hayashi T."/>
            <person name="Kogure K."/>
        </authorList>
    </citation>
    <scope>NUCLEOTIDE SEQUENCE [LARGE SCALE GENOMIC DNA]</scope>
    <source>
        <strain evidence="8 9">KH-18-2</strain>
    </source>
</reference>
<comment type="caution">
    <text evidence="8">The sequence shown here is derived from an EMBL/GenBank/DDBJ whole genome shotgun (WGS) entry which is preliminary data.</text>
</comment>
<dbReference type="Pfam" id="PF02508">
    <property type="entry name" value="Rnf-Nqr"/>
    <property type="match status" value="1"/>
</dbReference>
<evidence type="ECO:0000256" key="4">
    <source>
        <dbReference type="ARBA" id="ARBA00022692"/>
    </source>
</evidence>
<dbReference type="EMBL" id="MING01000083">
    <property type="protein sequence ID" value="POG03738.1"/>
    <property type="molecule type" value="Genomic_DNA"/>
</dbReference>
<keyword evidence="3" id="KW-0997">Cell inner membrane</keyword>
<evidence type="ECO:0000256" key="7">
    <source>
        <dbReference type="ARBA" id="ARBA00023136"/>
    </source>
</evidence>
<keyword evidence="3" id="KW-1003">Cell membrane</keyword>
<dbReference type="GO" id="GO:0012505">
    <property type="term" value="C:endomembrane system"/>
    <property type="evidence" value="ECO:0007669"/>
    <property type="project" value="UniProtKB-SubCell"/>
</dbReference>
<dbReference type="AlphaFoldDB" id="A0A1X1AHK9"/>
<evidence type="ECO:0000256" key="5">
    <source>
        <dbReference type="ARBA" id="ARBA00022967"/>
    </source>
</evidence>
<keyword evidence="2" id="KW-0813">Transport</keyword>
<dbReference type="RefSeq" id="WP_021781977.1">
    <property type="nucleotide sequence ID" value="NZ_CP047152.1"/>
</dbReference>
<name>A0A1X1AHK9_PSEPU</name>
<evidence type="ECO:0000256" key="2">
    <source>
        <dbReference type="ARBA" id="ARBA00022448"/>
    </source>
</evidence>
<comment type="subcellular location">
    <subcellularLocation>
        <location evidence="1">Endomembrane system</location>
        <topology evidence="1">Multi-pass membrane protein</topology>
    </subcellularLocation>
</comment>
<proteinExistence type="predicted"/>